<dbReference type="VEuPathDB" id="FungiDB:CLCR_11314"/>
<sequence>MSIPHPVKTDDRLKSDKDPKDDGDDEPEPVIAGPFSLYDGSFVLEFLRPRRSRNASVLMRTTFKHDHPWCKLGKGHGQAPPLHLHFQQSESFIVLSGEVGTTTAYSLIDTIHTPQNTSASNPHHIAPWMPHRIWPSPAATEDTTILVWAHPNPDHLDDKMDRLFFQALLMYISDVREGREVLSLLQVMVMQHFSATALIMFPELWVLGPLRWWIPWLVQCICAYLAMWMGYSPLLRKYMSQEDWEDAVVQGRVEMWRRGKKQQ</sequence>
<dbReference type="STRING" id="86049.A0A1C1CK89"/>
<keyword evidence="4" id="KW-1185">Reference proteome</keyword>
<organism evidence="3 4">
    <name type="scientific">Cladophialophora carrionii</name>
    <dbReference type="NCBI Taxonomy" id="86049"/>
    <lineage>
        <taxon>Eukaryota</taxon>
        <taxon>Fungi</taxon>
        <taxon>Dikarya</taxon>
        <taxon>Ascomycota</taxon>
        <taxon>Pezizomycotina</taxon>
        <taxon>Eurotiomycetes</taxon>
        <taxon>Chaetothyriomycetidae</taxon>
        <taxon>Chaetothyriales</taxon>
        <taxon>Herpotrichiellaceae</taxon>
        <taxon>Cladophialophora</taxon>
    </lineage>
</organism>
<comment type="caution">
    <text evidence="3">The sequence shown here is derived from an EMBL/GenBank/DDBJ whole genome shotgun (WGS) entry which is preliminary data.</text>
</comment>
<feature type="transmembrane region" description="Helical" evidence="2">
    <location>
        <begin position="213"/>
        <end position="231"/>
    </location>
</feature>
<feature type="region of interest" description="Disordered" evidence="1">
    <location>
        <begin position="1"/>
        <end position="31"/>
    </location>
</feature>
<evidence type="ECO:0000256" key="1">
    <source>
        <dbReference type="SAM" id="MobiDB-lite"/>
    </source>
</evidence>
<name>A0A1C1CK89_9EURO</name>
<dbReference type="EMBL" id="LGRB01000011">
    <property type="protein sequence ID" value="OCT48934.1"/>
    <property type="molecule type" value="Genomic_DNA"/>
</dbReference>
<proteinExistence type="predicted"/>
<evidence type="ECO:0000313" key="4">
    <source>
        <dbReference type="Proteomes" id="UP000094526"/>
    </source>
</evidence>
<protein>
    <submittedName>
        <fullName evidence="3">Uncharacterized protein</fullName>
    </submittedName>
</protein>
<feature type="transmembrane region" description="Helical" evidence="2">
    <location>
        <begin position="181"/>
        <end position="201"/>
    </location>
</feature>
<keyword evidence="2" id="KW-1133">Transmembrane helix</keyword>
<dbReference type="OrthoDB" id="9976870at2759"/>
<gene>
    <name evidence="3" type="ORF">CLCR_11314</name>
</gene>
<dbReference type="Proteomes" id="UP000094526">
    <property type="component" value="Unassembled WGS sequence"/>
</dbReference>
<reference evidence="4" key="1">
    <citation type="submission" date="2015-07" db="EMBL/GenBank/DDBJ databases">
        <authorList>
            <person name="Teixeira M.M."/>
            <person name="Souza R.C."/>
            <person name="Almeida L.G."/>
            <person name="Vicente V.A."/>
            <person name="de Hoog S."/>
            <person name="Bocca A.L."/>
            <person name="de Almeida S.R."/>
            <person name="Vasconcelos A.T."/>
            <person name="Felipe M.S."/>
        </authorList>
    </citation>
    <scope>NUCLEOTIDE SEQUENCE [LARGE SCALE GENOMIC DNA]</scope>
    <source>
        <strain evidence="4">KSF</strain>
    </source>
</reference>
<accession>A0A1C1CK89</accession>
<keyword evidence="2" id="KW-0472">Membrane</keyword>
<dbReference type="AlphaFoldDB" id="A0A1C1CK89"/>
<feature type="compositionally biased region" description="Basic and acidic residues" evidence="1">
    <location>
        <begin position="7"/>
        <end position="20"/>
    </location>
</feature>
<dbReference type="VEuPathDB" id="FungiDB:G647_02974"/>
<keyword evidence="2" id="KW-0812">Transmembrane</keyword>
<evidence type="ECO:0000256" key="2">
    <source>
        <dbReference type="SAM" id="Phobius"/>
    </source>
</evidence>
<evidence type="ECO:0000313" key="3">
    <source>
        <dbReference type="EMBL" id="OCT48934.1"/>
    </source>
</evidence>